<accession>A0A0R3PW11</accession>
<sequence length="84" mass="9471">MTRIRAMALHNIELEMFLIAGMTRAAGTSAEFFKMISEIGKLITVISTFLQEQESKGGEAFINQEWLQYSMTTSERPNKVGIPE</sequence>
<dbReference type="Proteomes" id="UP000267027">
    <property type="component" value="Unassembled WGS sequence"/>
</dbReference>
<evidence type="ECO:0000313" key="3">
    <source>
        <dbReference type="WBParaSite" id="ACOC_0001028201-mRNA-1"/>
    </source>
</evidence>
<organism evidence="3">
    <name type="scientific">Angiostrongylus costaricensis</name>
    <name type="common">Nematode worm</name>
    <dbReference type="NCBI Taxonomy" id="334426"/>
    <lineage>
        <taxon>Eukaryota</taxon>
        <taxon>Metazoa</taxon>
        <taxon>Ecdysozoa</taxon>
        <taxon>Nematoda</taxon>
        <taxon>Chromadorea</taxon>
        <taxon>Rhabditida</taxon>
        <taxon>Rhabditina</taxon>
        <taxon>Rhabditomorpha</taxon>
        <taxon>Strongyloidea</taxon>
        <taxon>Metastrongylidae</taxon>
        <taxon>Angiostrongylus</taxon>
    </lineage>
</organism>
<keyword evidence="2" id="KW-1185">Reference proteome</keyword>
<dbReference type="WBParaSite" id="ACOC_0001028201-mRNA-1">
    <property type="protein sequence ID" value="ACOC_0001028201-mRNA-1"/>
    <property type="gene ID" value="ACOC_0001028201"/>
</dbReference>
<evidence type="ECO:0000313" key="2">
    <source>
        <dbReference type="Proteomes" id="UP000267027"/>
    </source>
</evidence>
<reference evidence="1 2" key="2">
    <citation type="submission" date="2018-11" db="EMBL/GenBank/DDBJ databases">
        <authorList>
            <consortium name="Pathogen Informatics"/>
        </authorList>
    </citation>
    <scope>NUCLEOTIDE SEQUENCE [LARGE SCALE GENOMIC DNA]</scope>
    <source>
        <strain evidence="1 2">Costa Rica</strain>
    </source>
</reference>
<dbReference type="AlphaFoldDB" id="A0A0R3PW11"/>
<evidence type="ECO:0000313" key="1">
    <source>
        <dbReference type="EMBL" id="VDM61868.1"/>
    </source>
</evidence>
<dbReference type="EMBL" id="UYYA01004442">
    <property type="protein sequence ID" value="VDM61868.1"/>
    <property type="molecule type" value="Genomic_DNA"/>
</dbReference>
<reference evidence="3" key="1">
    <citation type="submission" date="2017-02" db="UniProtKB">
        <authorList>
            <consortium name="WormBaseParasite"/>
        </authorList>
    </citation>
    <scope>IDENTIFICATION</scope>
</reference>
<name>A0A0R3PW11_ANGCS</name>
<gene>
    <name evidence="1" type="ORF">ACOC_LOCUS10283</name>
</gene>
<protein>
    <submittedName>
        <fullName evidence="3">NR LBD domain-containing protein</fullName>
    </submittedName>
</protein>
<proteinExistence type="predicted"/>